<evidence type="ECO:0000313" key="1">
    <source>
        <dbReference type="EMBL" id="ENY75903.1"/>
    </source>
</evidence>
<comment type="caution">
    <text evidence="1">The sequence shown here is derived from an EMBL/GenBank/DDBJ whole genome shotgun (WGS) entry which is preliminary data.</text>
</comment>
<proteinExistence type="predicted"/>
<evidence type="ECO:0000313" key="2">
    <source>
        <dbReference type="Proteomes" id="UP000013237"/>
    </source>
</evidence>
<protein>
    <submittedName>
        <fullName evidence="1">Uncharacterized protein</fullName>
    </submittedName>
</protein>
<dbReference type="EMBL" id="APBQ01000119">
    <property type="protein sequence ID" value="ENY75903.1"/>
    <property type="molecule type" value="Genomic_DNA"/>
</dbReference>
<organism evidence="1 2">
    <name type="scientific">Pseudomonas putida TRO1</name>
    <dbReference type="NCBI Taxonomy" id="1227924"/>
    <lineage>
        <taxon>Bacteria</taxon>
        <taxon>Pseudomonadati</taxon>
        <taxon>Pseudomonadota</taxon>
        <taxon>Gammaproteobacteria</taxon>
        <taxon>Pseudomonadales</taxon>
        <taxon>Pseudomonadaceae</taxon>
        <taxon>Pseudomonas</taxon>
    </lineage>
</organism>
<dbReference type="AlphaFoldDB" id="A0AAD2ZVE1"/>
<reference evidence="1 2" key="1">
    <citation type="submission" date="2013-02" db="EMBL/GenBank/DDBJ databases">
        <title>Insights into the proteome of triclosan-resistant Pseudomonas putida TRO1, isolated from activated sludge.</title>
        <authorList>
            <person name="Lolas I.B."/>
            <person name="Almeida B."/>
            <person name="Starnawski P.M."/>
            <person name="Soenderkaer M."/>
            <person name="Nielsen K.L."/>
            <person name="Nielsen J.L."/>
        </authorList>
    </citation>
    <scope>NUCLEOTIDE SEQUENCE [LARGE SCALE GENOMIC DNA]</scope>
    <source>
        <strain evidence="1 2">TRO1</strain>
    </source>
</reference>
<name>A0AAD2ZVE1_PSEPU</name>
<sequence length="96" mass="10243">MVVPGITLIGREVALGSRAPQLYKAFCLVGVSAVDEKPNRVITLDFIGFHIPLQLAFNAAQVGGWAFHGSASGIIVAVTHIRVLRTACDEQRGCPE</sequence>
<dbReference type="Proteomes" id="UP000013237">
    <property type="component" value="Unassembled WGS sequence"/>
</dbReference>
<accession>A0AAD2ZVE1</accession>
<gene>
    <name evidence="1" type="ORF">C206_19711</name>
</gene>